<dbReference type="KEGG" id="awo:Awo_c11820"/>
<evidence type="ECO:0000256" key="1">
    <source>
        <dbReference type="ARBA" id="ARBA00023125"/>
    </source>
</evidence>
<dbReference type="AlphaFoldDB" id="H6LDJ4"/>
<dbReference type="PROSITE" id="PS50977">
    <property type="entry name" value="HTH_TETR_2"/>
    <property type="match status" value="1"/>
</dbReference>
<dbReference type="Proteomes" id="UP000007177">
    <property type="component" value="Chromosome"/>
</dbReference>
<proteinExistence type="predicted"/>
<dbReference type="InterPro" id="IPR009057">
    <property type="entry name" value="Homeodomain-like_sf"/>
</dbReference>
<dbReference type="Gene3D" id="1.10.357.10">
    <property type="entry name" value="Tetracycline Repressor, domain 2"/>
    <property type="match status" value="1"/>
</dbReference>
<name>H6LDJ4_ACEWD</name>
<dbReference type="OrthoDB" id="9789566at2"/>
<dbReference type="RefSeq" id="WP_014355569.1">
    <property type="nucleotide sequence ID" value="NC_016894.1"/>
</dbReference>
<reference evidence="5" key="1">
    <citation type="submission" date="2011-07" db="EMBL/GenBank/DDBJ databases">
        <title>Complete genome sequence of Acetobacterium woodii.</title>
        <authorList>
            <person name="Poehlein A."/>
            <person name="Schmidt S."/>
            <person name="Kaster A.-K."/>
            <person name="Goenrich M."/>
            <person name="Vollmers J."/>
            <person name="Thuermer A."/>
            <person name="Gottschalk G."/>
            <person name="Thauer R.K."/>
            <person name="Daniel R."/>
            <person name="Mueller V."/>
        </authorList>
    </citation>
    <scope>NUCLEOTIDE SEQUENCE [LARGE SCALE GENOMIC DNA]</scope>
    <source>
        <strain evidence="5">ATCC 29683 / DSM 1030 / JCM 2381 / KCTC 1655 / WB1</strain>
    </source>
</reference>
<reference evidence="4 5" key="2">
    <citation type="journal article" date="2012" name="PLoS ONE">
        <title>An ancient pathway combining carbon dioxide fixation with the generation and utilization of a sodium ion gradient for ATP synthesis.</title>
        <authorList>
            <person name="Poehlein A."/>
            <person name="Schmidt S."/>
            <person name="Kaster A.K."/>
            <person name="Goenrich M."/>
            <person name="Vollmers J."/>
            <person name="Thurmer A."/>
            <person name="Bertsch J."/>
            <person name="Schuchmann K."/>
            <person name="Voigt B."/>
            <person name="Hecker M."/>
            <person name="Daniel R."/>
            <person name="Thauer R.K."/>
            <person name="Gottschalk G."/>
            <person name="Muller V."/>
        </authorList>
    </citation>
    <scope>NUCLEOTIDE SEQUENCE [LARGE SCALE GENOMIC DNA]</scope>
    <source>
        <strain evidence="5">ATCC 29683 / DSM 1030 / JCM 2381 / KCTC 1655 / WB1</strain>
    </source>
</reference>
<evidence type="ECO:0000259" key="3">
    <source>
        <dbReference type="PROSITE" id="PS50977"/>
    </source>
</evidence>
<feature type="DNA-binding region" description="H-T-H motif" evidence="2">
    <location>
        <begin position="33"/>
        <end position="52"/>
    </location>
</feature>
<dbReference type="InterPro" id="IPR001647">
    <property type="entry name" value="HTH_TetR"/>
</dbReference>
<organism evidence="4 5">
    <name type="scientific">Acetobacterium woodii (strain ATCC 29683 / DSM 1030 / JCM 2381 / KCTC 1655 / WB1)</name>
    <dbReference type="NCBI Taxonomy" id="931626"/>
    <lineage>
        <taxon>Bacteria</taxon>
        <taxon>Bacillati</taxon>
        <taxon>Bacillota</taxon>
        <taxon>Clostridia</taxon>
        <taxon>Eubacteriales</taxon>
        <taxon>Eubacteriaceae</taxon>
        <taxon>Acetobacterium</taxon>
    </lineage>
</organism>
<dbReference type="Pfam" id="PF00440">
    <property type="entry name" value="TetR_N"/>
    <property type="match status" value="1"/>
</dbReference>
<feature type="domain" description="HTH tetR-type" evidence="3">
    <location>
        <begin position="10"/>
        <end position="70"/>
    </location>
</feature>
<gene>
    <name evidence="4" type="ordered locus">Awo_c11820</name>
</gene>
<keyword evidence="5" id="KW-1185">Reference proteome</keyword>
<dbReference type="GO" id="GO:0003677">
    <property type="term" value="F:DNA binding"/>
    <property type="evidence" value="ECO:0007669"/>
    <property type="project" value="UniProtKB-UniRule"/>
</dbReference>
<evidence type="ECO:0000313" key="5">
    <source>
        <dbReference type="Proteomes" id="UP000007177"/>
    </source>
</evidence>
<dbReference type="EMBL" id="CP002987">
    <property type="protein sequence ID" value="AFA47966.1"/>
    <property type="molecule type" value="Genomic_DNA"/>
</dbReference>
<dbReference type="eggNOG" id="COG1309">
    <property type="taxonomic scope" value="Bacteria"/>
</dbReference>
<protein>
    <submittedName>
        <fullName evidence="4">Transcriptional regulator TetR family</fullName>
    </submittedName>
</protein>
<evidence type="ECO:0000313" key="4">
    <source>
        <dbReference type="EMBL" id="AFA47966.1"/>
    </source>
</evidence>
<keyword evidence="1 2" id="KW-0238">DNA-binding</keyword>
<dbReference type="PANTHER" id="PTHR43479">
    <property type="entry name" value="ACREF/ENVCD OPERON REPRESSOR-RELATED"/>
    <property type="match status" value="1"/>
</dbReference>
<dbReference type="HOGENOM" id="CLU_1248358_0_0_9"/>
<accession>H6LDJ4</accession>
<dbReference type="PANTHER" id="PTHR43479:SF11">
    <property type="entry name" value="ACREF_ENVCD OPERON REPRESSOR-RELATED"/>
    <property type="match status" value="1"/>
</dbReference>
<dbReference type="InterPro" id="IPR050624">
    <property type="entry name" value="HTH-type_Tx_Regulator"/>
</dbReference>
<evidence type="ECO:0000256" key="2">
    <source>
        <dbReference type="PROSITE-ProRule" id="PRU00335"/>
    </source>
</evidence>
<dbReference type="SUPFAM" id="SSF46689">
    <property type="entry name" value="Homeodomain-like"/>
    <property type="match status" value="1"/>
</dbReference>
<sequence>MSTNDIIEDISTKEKLLQTGMSVFAIYGYHGTTTRMLASSADVNLATIHFHFGNKETFYHSVLDYAAMQVSLFYDPLYNELQDFINSADSQNKDNVLDKICKLIELQMHASIDLPTPDIMKLLYWEPFSFPGSLGPISQVVYNKAELMLAKLMMIYIDNLDFESAMMLCRIINGGIISFAEHPAFVKPQKVYNSKEEWRAFAKKMISNFMLNGIKATSTYELE</sequence>